<dbReference type="AlphaFoldDB" id="A0A494Y7S5"/>
<keyword evidence="9" id="KW-0472">Membrane</keyword>
<dbReference type="GO" id="GO:0055085">
    <property type="term" value="P:transmembrane transport"/>
    <property type="evidence" value="ECO:0007669"/>
    <property type="project" value="InterPro"/>
</dbReference>
<dbReference type="GO" id="GO:0030288">
    <property type="term" value="C:outer membrane-bounded periplasmic space"/>
    <property type="evidence" value="ECO:0007669"/>
    <property type="project" value="InterPro"/>
</dbReference>
<evidence type="ECO:0000256" key="2">
    <source>
        <dbReference type="ARBA" id="ARBA00006555"/>
    </source>
</evidence>
<feature type="region of interest" description="Disordered" evidence="11">
    <location>
        <begin position="101"/>
        <end position="132"/>
    </location>
</feature>
<dbReference type="InterPro" id="IPR037682">
    <property type="entry name" value="TonB_C"/>
</dbReference>
<feature type="domain" description="TonB C-terminal" evidence="12">
    <location>
        <begin position="139"/>
        <end position="230"/>
    </location>
</feature>
<evidence type="ECO:0000256" key="7">
    <source>
        <dbReference type="ARBA" id="ARBA00022927"/>
    </source>
</evidence>
<evidence type="ECO:0000313" key="14">
    <source>
        <dbReference type="Proteomes" id="UP000270342"/>
    </source>
</evidence>
<dbReference type="PANTHER" id="PTHR33446:SF2">
    <property type="entry name" value="PROTEIN TONB"/>
    <property type="match status" value="1"/>
</dbReference>
<dbReference type="GO" id="GO:0015891">
    <property type="term" value="P:siderophore transport"/>
    <property type="evidence" value="ECO:0007669"/>
    <property type="project" value="InterPro"/>
</dbReference>
<keyword evidence="5 10" id="KW-0997">Cell inner membrane</keyword>
<evidence type="ECO:0000256" key="11">
    <source>
        <dbReference type="SAM" id="MobiDB-lite"/>
    </source>
</evidence>
<dbReference type="GO" id="GO:0031992">
    <property type="term" value="F:energy transducer activity"/>
    <property type="evidence" value="ECO:0007669"/>
    <property type="project" value="InterPro"/>
</dbReference>
<comment type="caution">
    <text evidence="13">The sequence shown here is derived from an EMBL/GenBank/DDBJ whole genome shotgun (WGS) entry which is preliminary data.</text>
</comment>
<evidence type="ECO:0000256" key="4">
    <source>
        <dbReference type="ARBA" id="ARBA00022475"/>
    </source>
</evidence>
<evidence type="ECO:0000256" key="6">
    <source>
        <dbReference type="ARBA" id="ARBA00022692"/>
    </source>
</evidence>
<dbReference type="PRINTS" id="PR01374">
    <property type="entry name" value="TONBPROTEIN"/>
</dbReference>
<dbReference type="Proteomes" id="UP000270342">
    <property type="component" value="Unassembled WGS sequence"/>
</dbReference>
<dbReference type="Gene3D" id="3.30.1150.10">
    <property type="match status" value="1"/>
</dbReference>
<keyword evidence="10" id="KW-0735">Signal-anchor</keyword>
<dbReference type="GO" id="GO:0015031">
    <property type="term" value="P:protein transport"/>
    <property type="evidence" value="ECO:0007669"/>
    <property type="project" value="UniProtKB-UniRule"/>
</dbReference>
<accession>A0A494Y7S5</accession>
<dbReference type="Pfam" id="PF03544">
    <property type="entry name" value="TonB_C"/>
    <property type="match status" value="1"/>
</dbReference>
<dbReference type="GO" id="GO:0098797">
    <property type="term" value="C:plasma membrane protein complex"/>
    <property type="evidence" value="ECO:0007669"/>
    <property type="project" value="TreeGrafter"/>
</dbReference>
<proteinExistence type="inferred from homology"/>
<organism evidence="13 14">
    <name type="scientific">Pararobbsia silviterrae</name>
    <dbReference type="NCBI Taxonomy" id="1792498"/>
    <lineage>
        <taxon>Bacteria</taxon>
        <taxon>Pseudomonadati</taxon>
        <taxon>Pseudomonadota</taxon>
        <taxon>Betaproteobacteria</taxon>
        <taxon>Burkholderiales</taxon>
        <taxon>Burkholderiaceae</taxon>
        <taxon>Pararobbsia</taxon>
    </lineage>
</organism>
<evidence type="ECO:0000259" key="12">
    <source>
        <dbReference type="PROSITE" id="PS52015"/>
    </source>
</evidence>
<dbReference type="EMBL" id="RBZU01000002">
    <property type="protein sequence ID" value="RKP57617.1"/>
    <property type="molecule type" value="Genomic_DNA"/>
</dbReference>
<keyword evidence="3 10" id="KW-0813">Transport</keyword>
<dbReference type="InterPro" id="IPR006260">
    <property type="entry name" value="TonB/TolA_C"/>
</dbReference>
<keyword evidence="6" id="KW-0812">Transmembrane</keyword>
<sequence length="230" mass="23864">MAAHAPPRRPRAVSAKVGAALVALLLHAALVVLAMHVQRDVLLTSHAAPGGALRVTLVSRAQPPVPQPPKPQIQKPMTHPNVLATHHAAMRQIAALDPTPVVKEPPVVTPPTPPQPHASAPPATPAPSAAMPLPVPGDAGKHANLICDIPAPPYPSRARRLGHEGTVELAVNIDASGRITDAQVKKSSGYDDLDDAAVQAMLAGHCDPLMQAGHPVSTSAVQPLSFHLDH</sequence>
<name>A0A494Y7S5_9BURK</name>
<evidence type="ECO:0000256" key="9">
    <source>
        <dbReference type="ARBA" id="ARBA00023136"/>
    </source>
</evidence>
<feature type="compositionally biased region" description="Pro residues" evidence="11">
    <location>
        <begin position="107"/>
        <end position="116"/>
    </location>
</feature>
<keyword evidence="8" id="KW-1133">Transmembrane helix</keyword>
<dbReference type="PROSITE" id="PS52015">
    <property type="entry name" value="TONB_CTD"/>
    <property type="match status" value="1"/>
</dbReference>
<evidence type="ECO:0000256" key="1">
    <source>
        <dbReference type="ARBA" id="ARBA00004383"/>
    </source>
</evidence>
<dbReference type="SUPFAM" id="SSF74653">
    <property type="entry name" value="TolA/TonB C-terminal domain"/>
    <property type="match status" value="1"/>
</dbReference>
<evidence type="ECO:0000256" key="10">
    <source>
        <dbReference type="RuleBase" id="RU362123"/>
    </source>
</evidence>
<comment type="similarity">
    <text evidence="2 10">Belongs to the TonB family.</text>
</comment>
<protein>
    <recommendedName>
        <fullName evidence="10">Protein TonB</fullName>
    </recommendedName>
</protein>
<dbReference type="InterPro" id="IPR003538">
    <property type="entry name" value="TonB"/>
</dbReference>
<reference evidence="13 14" key="1">
    <citation type="submission" date="2018-10" db="EMBL/GenBank/DDBJ databases">
        <title>Robbsia sp. DHC34, isolated from soil.</title>
        <authorList>
            <person name="Gao Z.-H."/>
            <person name="Qiu L.-H."/>
        </authorList>
    </citation>
    <scope>NUCLEOTIDE SEQUENCE [LARGE SCALE GENOMIC DNA]</scope>
    <source>
        <strain evidence="13 14">DHC34</strain>
    </source>
</reference>
<keyword evidence="7 10" id="KW-0653">Protein transport</keyword>
<gene>
    <name evidence="13" type="ORF">D7S86_06610</name>
</gene>
<evidence type="ECO:0000256" key="5">
    <source>
        <dbReference type="ARBA" id="ARBA00022519"/>
    </source>
</evidence>
<keyword evidence="4 10" id="KW-1003">Cell membrane</keyword>
<evidence type="ECO:0000256" key="8">
    <source>
        <dbReference type="ARBA" id="ARBA00022989"/>
    </source>
</evidence>
<dbReference type="NCBIfam" id="TIGR01352">
    <property type="entry name" value="tonB_Cterm"/>
    <property type="match status" value="1"/>
</dbReference>
<comment type="subcellular location">
    <subcellularLocation>
        <location evidence="1 10">Cell inner membrane</location>
        <topology evidence="1 10">Single-pass membrane protein</topology>
        <orientation evidence="1 10">Periplasmic side</orientation>
    </subcellularLocation>
</comment>
<comment type="function">
    <text evidence="10">Interacts with outer membrane receptor proteins that carry out high-affinity binding and energy dependent uptake into the periplasmic space of specific substrates. It could act to transduce energy from the cytoplasmic membrane to specific energy-requiring processes in the outer membrane, resulting in the release into the periplasm of ligands bound by these outer membrane proteins.</text>
</comment>
<feature type="compositionally biased region" description="Low complexity" evidence="11">
    <location>
        <begin position="117"/>
        <end position="132"/>
    </location>
</feature>
<evidence type="ECO:0000256" key="3">
    <source>
        <dbReference type="ARBA" id="ARBA00022448"/>
    </source>
</evidence>
<dbReference type="PANTHER" id="PTHR33446">
    <property type="entry name" value="PROTEIN TONB-RELATED"/>
    <property type="match status" value="1"/>
</dbReference>
<evidence type="ECO:0000313" key="13">
    <source>
        <dbReference type="EMBL" id="RKP57617.1"/>
    </source>
</evidence>
<dbReference type="InterPro" id="IPR051045">
    <property type="entry name" value="TonB-dependent_transducer"/>
</dbReference>
<keyword evidence="14" id="KW-1185">Reference proteome</keyword>